<evidence type="ECO:0000313" key="5">
    <source>
        <dbReference type="Proteomes" id="UP001202180"/>
    </source>
</evidence>
<feature type="domain" description="Nudix hydrolase" evidence="3">
    <location>
        <begin position="32"/>
        <end position="178"/>
    </location>
</feature>
<comment type="caution">
    <text evidence="4">The sequence shown here is derived from an EMBL/GenBank/DDBJ whole genome shotgun (WGS) entry which is preliminary data.</text>
</comment>
<dbReference type="PROSITE" id="PS00893">
    <property type="entry name" value="NUDIX_BOX"/>
    <property type="match status" value="1"/>
</dbReference>
<gene>
    <name evidence="4" type="ORF">M0L20_19730</name>
</gene>
<dbReference type="PANTHER" id="PTHR43046">
    <property type="entry name" value="GDP-MANNOSE MANNOSYL HYDROLASE"/>
    <property type="match status" value="1"/>
</dbReference>
<keyword evidence="2 4" id="KW-0378">Hydrolase</keyword>
<dbReference type="Gene3D" id="3.90.79.10">
    <property type="entry name" value="Nucleoside Triphosphate Pyrophosphohydrolase"/>
    <property type="match status" value="1"/>
</dbReference>
<dbReference type="InterPro" id="IPR020084">
    <property type="entry name" value="NUDIX_hydrolase_CS"/>
</dbReference>
<reference evidence="4 5" key="1">
    <citation type="submission" date="2022-04" db="EMBL/GenBank/DDBJ databases">
        <title>Spirosoma sp. strain RP8 genome sequencing and assembly.</title>
        <authorList>
            <person name="Jung Y."/>
        </authorList>
    </citation>
    <scope>NUCLEOTIDE SEQUENCE [LARGE SCALE GENOMIC DNA]</scope>
    <source>
        <strain evidence="4 5">RP8</strain>
    </source>
</reference>
<dbReference type="Pfam" id="PF00293">
    <property type="entry name" value="NUDIX"/>
    <property type="match status" value="1"/>
</dbReference>
<dbReference type="InterPro" id="IPR015797">
    <property type="entry name" value="NUDIX_hydrolase-like_dom_sf"/>
</dbReference>
<organism evidence="4 5">
    <name type="scientific">Spirosoma liriopis</name>
    <dbReference type="NCBI Taxonomy" id="2937440"/>
    <lineage>
        <taxon>Bacteria</taxon>
        <taxon>Pseudomonadati</taxon>
        <taxon>Bacteroidota</taxon>
        <taxon>Cytophagia</taxon>
        <taxon>Cytophagales</taxon>
        <taxon>Cytophagaceae</taxon>
        <taxon>Spirosoma</taxon>
    </lineage>
</organism>
<evidence type="ECO:0000256" key="2">
    <source>
        <dbReference type="ARBA" id="ARBA00022801"/>
    </source>
</evidence>
<name>A0ABT0HRE7_9BACT</name>
<proteinExistence type="predicted"/>
<evidence type="ECO:0000256" key="1">
    <source>
        <dbReference type="ARBA" id="ARBA00001946"/>
    </source>
</evidence>
<dbReference type="CDD" id="cd18880">
    <property type="entry name" value="NUDIX_ADPRase"/>
    <property type="match status" value="1"/>
</dbReference>
<dbReference type="RefSeq" id="WP_248478685.1">
    <property type="nucleotide sequence ID" value="NZ_JALPRF010000003.1"/>
</dbReference>
<sequence length="179" mass="19894">MQPSRSVDLSDNGFSNNRSEAARKDVLNLYGNRLRLRVCGLYRVEDRLLLVRHRGVGPAGSFWSPPGGGAQFGESAPVALKREFAEETGLAISVGELLFVNEFIAAPLHALELFFAVQATGGLLTKGIDPEMNLNNQIIDEVRFMSFAEIKSHPAEEMHALFRFCQSLDDVFQLRGYLH</sequence>
<dbReference type="Proteomes" id="UP001202180">
    <property type="component" value="Unassembled WGS sequence"/>
</dbReference>
<dbReference type="PROSITE" id="PS51462">
    <property type="entry name" value="NUDIX"/>
    <property type="match status" value="1"/>
</dbReference>
<dbReference type="EMBL" id="JALPRF010000003">
    <property type="protein sequence ID" value="MCK8494105.1"/>
    <property type="molecule type" value="Genomic_DNA"/>
</dbReference>
<dbReference type="SUPFAM" id="SSF55811">
    <property type="entry name" value="Nudix"/>
    <property type="match status" value="1"/>
</dbReference>
<dbReference type="PANTHER" id="PTHR43046:SF16">
    <property type="entry name" value="ADP-RIBOSE PYROPHOSPHATASE YJHB-RELATED"/>
    <property type="match status" value="1"/>
</dbReference>
<dbReference type="GO" id="GO:0016787">
    <property type="term" value="F:hydrolase activity"/>
    <property type="evidence" value="ECO:0007669"/>
    <property type="project" value="UniProtKB-KW"/>
</dbReference>
<protein>
    <submittedName>
        <fullName evidence="4">NUDIX hydrolase</fullName>
    </submittedName>
</protein>
<evidence type="ECO:0000313" key="4">
    <source>
        <dbReference type="EMBL" id="MCK8494105.1"/>
    </source>
</evidence>
<accession>A0ABT0HRE7</accession>
<evidence type="ECO:0000259" key="3">
    <source>
        <dbReference type="PROSITE" id="PS51462"/>
    </source>
</evidence>
<dbReference type="InterPro" id="IPR000086">
    <property type="entry name" value="NUDIX_hydrolase_dom"/>
</dbReference>
<comment type="cofactor">
    <cofactor evidence="1">
        <name>Mg(2+)</name>
        <dbReference type="ChEBI" id="CHEBI:18420"/>
    </cofactor>
</comment>
<keyword evidence="5" id="KW-1185">Reference proteome</keyword>